<dbReference type="SUPFAM" id="SSF53271">
    <property type="entry name" value="PRTase-like"/>
    <property type="match status" value="1"/>
</dbReference>
<dbReference type="Proteomes" id="UP000306196">
    <property type="component" value="Unassembled WGS sequence"/>
</dbReference>
<dbReference type="AlphaFoldDB" id="A0A5R8KE21"/>
<gene>
    <name evidence="4" type="ORF">FEM03_16145</name>
</gene>
<dbReference type="InterPro" id="IPR029057">
    <property type="entry name" value="PRTase-like"/>
</dbReference>
<dbReference type="CDD" id="cd06223">
    <property type="entry name" value="PRTases_typeI"/>
    <property type="match status" value="1"/>
</dbReference>
<evidence type="ECO:0000313" key="5">
    <source>
        <dbReference type="Proteomes" id="UP000306196"/>
    </source>
</evidence>
<dbReference type="PROSITE" id="PS51278">
    <property type="entry name" value="GATASE_TYPE_2"/>
    <property type="match status" value="1"/>
</dbReference>
<dbReference type="InterPro" id="IPR029055">
    <property type="entry name" value="Ntn_hydrolases_N"/>
</dbReference>
<dbReference type="InterPro" id="IPR000836">
    <property type="entry name" value="PRTase_dom"/>
</dbReference>
<accession>A0A5R8KE21</accession>
<evidence type="ECO:0000259" key="3">
    <source>
        <dbReference type="PROSITE" id="PS51278"/>
    </source>
</evidence>
<proteinExistence type="predicted"/>
<dbReference type="EMBL" id="VAUV01000011">
    <property type="protein sequence ID" value="TLD69849.1"/>
    <property type="molecule type" value="Genomic_DNA"/>
</dbReference>
<dbReference type="OrthoDB" id="9801213at2"/>
<keyword evidence="2" id="KW-0315">Glutamine amidotransferase</keyword>
<dbReference type="SUPFAM" id="SSF56235">
    <property type="entry name" value="N-terminal nucleophile aminohydrolases (Ntn hydrolases)"/>
    <property type="match status" value="1"/>
</dbReference>
<keyword evidence="5" id="KW-1185">Reference proteome</keyword>
<comment type="caution">
    <text evidence="4">The sequence shown here is derived from an EMBL/GenBank/DDBJ whole genome shotgun (WGS) entry which is preliminary data.</text>
</comment>
<evidence type="ECO:0000313" key="4">
    <source>
        <dbReference type="EMBL" id="TLD69849.1"/>
    </source>
</evidence>
<evidence type="ECO:0000256" key="1">
    <source>
        <dbReference type="ARBA" id="ARBA00022679"/>
    </source>
</evidence>
<keyword evidence="1 4" id="KW-0808">Transferase</keyword>
<organism evidence="4 5">
    <name type="scientific">Phragmitibacter flavus</name>
    <dbReference type="NCBI Taxonomy" id="2576071"/>
    <lineage>
        <taxon>Bacteria</taxon>
        <taxon>Pseudomonadati</taxon>
        <taxon>Verrucomicrobiota</taxon>
        <taxon>Verrucomicrobiia</taxon>
        <taxon>Verrucomicrobiales</taxon>
        <taxon>Verrucomicrobiaceae</taxon>
        <taxon>Phragmitibacter</taxon>
    </lineage>
</organism>
<dbReference type="InterPro" id="IPR017932">
    <property type="entry name" value="GATase_2_dom"/>
</dbReference>
<dbReference type="PANTHER" id="PTHR11907">
    <property type="entry name" value="AMIDOPHOSPHORIBOSYLTRANSFERASE"/>
    <property type="match status" value="1"/>
</dbReference>
<feature type="domain" description="Glutamine amidotransferase type-2" evidence="3">
    <location>
        <begin position="9"/>
        <end position="317"/>
    </location>
</feature>
<dbReference type="Gene3D" id="3.40.50.2020">
    <property type="match status" value="1"/>
</dbReference>
<dbReference type="Gene3D" id="3.60.20.10">
    <property type="entry name" value="Glutamine Phosphoribosylpyrophosphate, subunit 1, domain 1"/>
    <property type="match status" value="1"/>
</dbReference>
<protein>
    <submittedName>
        <fullName evidence="4">Amidophosphoribosyltransferase</fullName>
    </submittedName>
</protein>
<dbReference type="RefSeq" id="WP_138087307.1">
    <property type="nucleotide sequence ID" value="NZ_VAUV01000011.1"/>
</dbReference>
<sequence length="655" mass="73978">MSDPIRHECGIAVVRLLKPLGYYHHKYGSALWGLDKLHALMIKQRNRGQDGMGVGCVKLNMQPGQPYMFRLRSSKSNSMEEVFGEIEDDYKTTAKQINRERKITARERGTDYVKFENDSEAIKNHFDYGGEVLVGHLRYGTSGSFGKASCHPYLRRSNWPTRSLIVLGNFNMTNTRELNDIMRRRGQHPVVDTDTQTVLEEIGFHLDEAHTSLYHDLRGKMDGIEIPAEISRQLDVTQVISESAAHWDGGYAIAGTIGNGDAFVMRDPNAIRPCFYVQTDEYIAFASERAALRSVFELEETDTHELPAAHVAVIKSDGRFSINSFAEPRLPTPCSFERIYFSRGNDASIYHDRKALGEALVPQLLEAVGNDLANTVLSFVPNTAETAYYGLMDGLRKQRRAEVKAALLEMIQRGEFDESKIDDLILQNWPRSEKIAHKDIKSRTFISQESGRDQLVSSVYDITYGVVKPDDHLVIVDDSIVRGTTLKQSILRILARTNPRSIVVVSTAPQIRYPDCYGIDMSELGKFIAFQAAIALLKETGHRDVIEHTYQNCIEELKKPAHEQRNVVQDIYAPFTDEEISAKIAELVRPQSSAWKGDLRVIYQTVENLHTALNSNAGDWYFSGNFPTPGGYPVVNGAFIRYHEKRPGRAYDTLF</sequence>
<keyword evidence="4" id="KW-0328">Glycosyltransferase</keyword>
<name>A0A5R8KE21_9BACT</name>
<dbReference type="GO" id="GO:0016757">
    <property type="term" value="F:glycosyltransferase activity"/>
    <property type="evidence" value="ECO:0007669"/>
    <property type="project" value="UniProtKB-KW"/>
</dbReference>
<evidence type="ECO:0000256" key="2">
    <source>
        <dbReference type="ARBA" id="ARBA00022962"/>
    </source>
</evidence>
<reference evidence="4 5" key="1">
    <citation type="submission" date="2019-05" db="EMBL/GenBank/DDBJ databases">
        <title>Verrucobacter flavum gen. nov., sp. nov. a new member of the family Verrucomicrobiaceae.</title>
        <authorList>
            <person name="Szuroczki S."/>
            <person name="Abbaszade G."/>
            <person name="Szabo A."/>
            <person name="Felfoldi T."/>
            <person name="Schumann P."/>
            <person name="Boka K."/>
            <person name="Keki Z."/>
            <person name="Toumi M."/>
            <person name="Toth E."/>
        </authorList>
    </citation>
    <scope>NUCLEOTIDE SEQUENCE [LARGE SCALE GENOMIC DNA]</scope>
    <source>
        <strain evidence="4 5">MG-N-17</strain>
    </source>
</reference>